<protein>
    <submittedName>
        <fullName evidence="1">Uncharacterized protein</fullName>
    </submittedName>
</protein>
<keyword evidence="2" id="KW-1185">Reference proteome</keyword>
<proteinExistence type="predicted"/>
<gene>
    <name evidence="1" type="ORF">C2G38_2174648</name>
</gene>
<name>A0A397VSU6_9GLOM</name>
<dbReference type="Proteomes" id="UP000266673">
    <property type="component" value="Unassembled WGS sequence"/>
</dbReference>
<dbReference type="AlphaFoldDB" id="A0A397VSU6"/>
<organism evidence="1 2">
    <name type="scientific">Gigaspora rosea</name>
    <dbReference type="NCBI Taxonomy" id="44941"/>
    <lineage>
        <taxon>Eukaryota</taxon>
        <taxon>Fungi</taxon>
        <taxon>Fungi incertae sedis</taxon>
        <taxon>Mucoromycota</taxon>
        <taxon>Glomeromycotina</taxon>
        <taxon>Glomeromycetes</taxon>
        <taxon>Diversisporales</taxon>
        <taxon>Gigasporaceae</taxon>
        <taxon>Gigaspora</taxon>
    </lineage>
</organism>
<comment type="caution">
    <text evidence="1">The sequence shown here is derived from an EMBL/GenBank/DDBJ whole genome shotgun (WGS) entry which is preliminary data.</text>
</comment>
<evidence type="ECO:0000313" key="2">
    <source>
        <dbReference type="Proteomes" id="UP000266673"/>
    </source>
</evidence>
<dbReference type="EMBL" id="QKWP01000322">
    <property type="protein sequence ID" value="RIB22146.1"/>
    <property type="molecule type" value="Genomic_DNA"/>
</dbReference>
<accession>A0A397VSU6</accession>
<reference evidence="1 2" key="1">
    <citation type="submission" date="2018-06" db="EMBL/GenBank/DDBJ databases">
        <title>Comparative genomics reveals the genomic features of Rhizophagus irregularis, R. cerebriforme, R. diaphanum and Gigaspora rosea, and their symbiotic lifestyle signature.</title>
        <authorList>
            <person name="Morin E."/>
            <person name="San Clemente H."/>
            <person name="Chen E.C.H."/>
            <person name="De La Providencia I."/>
            <person name="Hainaut M."/>
            <person name="Kuo A."/>
            <person name="Kohler A."/>
            <person name="Murat C."/>
            <person name="Tang N."/>
            <person name="Roy S."/>
            <person name="Loubradou J."/>
            <person name="Henrissat B."/>
            <person name="Grigoriev I.V."/>
            <person name="Corradi N."/>
            <person name="Roux C."/>
            <person name="Martin F.M."/>
        </authorList>
    </citation>
    <scope>NUCLEOTIDE SEQUENCE [LARGE SCALE GENOMIC DNA]</scope>
    <source>
        <strain evidence="1 2">DAOM 194757</strain>
    </source>
</reference>
<evidence type="ECO:0000313" key="1">
    <source>
        <dbReference type="EMBL" id="RIB22146.1"/>
    </source>
</evidence>
<sequence>MTYPLEIFLIMSRTGPDPNIPPFQIYPDNFNEHAFQNIKHIKFEIAWDCEDLPALIDLFFNHSSIIEDDLNDKCDNLIHRMIVILEVLNQNKNLMKMLHSLWPAEGVDQAFIASIAQNDDSNNNKLELMTLPSPLLLLPRKDEKLKEDKQ</sequence>